<protein>
    <submittedName>
        <fullName evidence="5">Short-subunit dehydrogenase</fullName>
    </submittedName>
</protein>
<dbReference type="InterPro" id="IPR036291">
    <property type="entry name" value="NAD(P)-bd_dom_sf"/>
</dbReference>
<dbReference type="OrthoDB" id="9775296at2"/>
<dbReference type="InterPro" id="IPR002347">
    <property type="entry name" value="SDR_fam"/>
</dbReference>
<dbReference type="GO" id="GO:0016616">
    <property type="term" value="F:oxidoreductase activity, acting on the CH-OH group of donors, NAD or NADP as acceptor"/>
    <property type="evidence" value="ECO:0007669"/>
    <property type="project" value="TreeGrafter"/>
</dbReference>
<dbReference type="PANTHER" id="PTHR24322">
    <property type="entry name" value="PKSB"/>
    <property type="match status" value="1"/>
</dbReference>
<dbReference type="InterPro" id="IPR020904">
    <property type="entry name" value="Sc_DH/Rdtase_CS"/>
</dbReference>
<proteinExistence type="inferred from homology"/>
<dbReference type="Gene3D" id="3.40.50.720">
    <property type="entry name" value="NAD(P)-binding Rossmann-like Domain"/>
    <property type="match status" value="1"/>
</dbReference>
<feature type="domain" description="Ketoreductase" evidence="4">
    <location>
        <begin position="7"/>
        <end position="183"/>
    </location>
</feature>
<gene>
    <name evidence="5" type="ORF">FHU29_002676</name>
</gene>
<dbReference type="PRINTS" id="PR00081">
    <property type="entry name" value="GDHRDH"/>
</dbReference>
<accession>A0A839RPB7</accession>
<dbReference type="PROSITE" id="PS00061">
    <property type="entry name" value="ADH_SHORT"/>
    <property type="match status" value="1"/>
</dbReference>
<comment type="caution">
    <text evidence="5">The sequence shown here is derived from an EMBL/GenBank/DDBJ whole genome shotgun (WGS) entry which is preliminary data.</text>
</comment>
<sequence length="269" mass="28387">MIELRGAKVCVTGGARGIGRATAEELIARGAEVWIGDRDLAAVEGTAAEIGATAYPLDVTDEVSFRAFLAAAGADGPIDMLVNNAGIQLMGGFADQNLAAVQRELAVNLGAVLTGVHLVLPGMRLRRRGHIVNVASMAGKVTTPGIATYCASKFGVVAFSRALRAELSGSGVTVTSVLPAATHTDLTSGVRLRLQPTLTPQQVATAIAYSARHNRGEVTVPRWLAPLGLVEELTPTPILWWLKRFVGGAEYGGYDPVQRKDYLDRIYPG</sequence>
<dbReference type="PRINTS" id="PR00080">
    <property type="entry name" value="SDRFAMILY"/>
</dbReference>
<reference evidence="5 6" key="1">
    <citation type="submission" date="2020-08" db="EMBL/GenBank/DDBJ databases">
        <title>Sequencing the genomes of 1000 actinobacteria strains.</title>
        <authorList>
            <person name="Klenk H.-P."/>
        </authorList>
    </citation>
    <scope>NUCLEOTIDE SEQUENCE [LARGE SCALE GENOMIC DNA]</scope>
    <source>
        <strain evidence="5 6">DSM 45258</strain>
    </source>
</reference>
<dbReference type="NCBIfam" id="NF005878">
    <property type="entry name" value="PRK07825.1"/>
    <property type="match status" value="1"/>
</dbReference>
<keyword evidence="6" id="KW-1185">Reference proteome</keyword>
<dbReference type="Pfam" id="PF00106">
    <property type="entry name" value="adh_short"/>
    <property type="match status" value="1"/>
</dbReference>
<dbReference type="SUPFAM" id="SSF51735">
    <property type="entry name" value="NAD(P)-binding Rossmann-fold domains"/>
    <property type="match status" value="1"/>
</dbReference>
<organism evidence="5 6">
    <name type="scientific">Hoyosella altamirensis</name>
    <dbReference type="NCBI Taxonomy" id="616997"/>
    <lineage>
        <taxon>Bacteria</taxon>
        <taxon>Bacillati</taxon>
        <taxon>Actinomycetota</taxon>
        <taxon>Actinomycetes</taxon>
        <taxon>Mycobacteriales</taxon>
        <taxon>Hoyosellaceae</taxon>
        <taxon>Hoyosella</taxon>
    </lineage>
</organism>
<dbReference type="Proteomes" id="UP000567922">
    <property type="component" value="Unassembled WGS sequence"/>
</dbReference>
<evidence type="ECO:0000313" key="6">
    <source>
        <dbReference type="Proteomes" id="UP000567922"/>
    </source>
</evidence>
<evidence type="ECO:0000256" key="3">
    <source>
        <dbReference type="RuleBase" id="RU000363"/>
    </source>
</evidence>
<dbReference type="PANTHER" id="PTHR24322:SF736">
    <property type="entry name" value="RETINOL DEHYDROGENASE 10"/>
    <property type="match status" value="1"/>
</dbReference>
<dbReference type="EMBL" id="JACHWS010000002">
    <property type="protein sequence ID" value="MBB3038227.1"/>
    <property type="molecule type" value="Genomic_DNA"/>
</dbReference>
<comment type="similarity">
    <text evidence="1 3">Belongs to the short-chain dehydrogenases/reductases (SDR) family.</text>
</comment>
<dbReference type="RefSeq" id="WP_064440062.1">
    <property type="nucleotide sequence ID" value="NZ_BDDI01000006.1"/>
</dbReference>
<evidence type="ECO:0000256" key="1">
    <source>
        <dbReference type="ARBA" id="ARBA00006484"/>
    </source>
</evidence>
<keyword evidence="2" id="KW-0560">Oxidoreductase</keyword>
<dbReference type="AlphaFoldDB" id="A0A839RPB7"/>
<evidence type="ECO:0000313" key="5">
    <source>
        <dbReference type="EMBL" id="MBB3038227.1"/>
    </source>
</evidence>
<evidence type="ECO:0000256" key="2">
    <source>
        <dbReference type="ARBA" id="ARBA00023002"/>
    </source>
</evidence>
<dbReference type="SMART" id="SM00822">
    <property type="entry name" value="PKS_KR"/>
    <property type="match status" value="1"/>
</dbReference>
<dbReference type="CDD" id="cd05233">
    <property type="entry name" value="SDR_c"/>
    <property type="match status" value="1"/>
</dbReference>
<evidence type="ECO:0000259" key="4">
    <source>
        <dbReference type="SMART" id="SM00822"/>
    </source>
</evidence>
<dbReference type="InterPro" id="IPR057326">
    <property type="entry name" value="KR_dom"/>
</dbReference>
<name>A0A839RPB7_9ACTN</name>